<dbReference type="InterPro" id="IPR029475">
    <property type="entry name" value="DUF6807"/>
</dbReference>
<dbReference type="Pfam" id="PF14100">
    <property type="entry name" value="DUF6807"/>
    <property type="match status" value="1"/>
</dbReference>
<gene>
    <name evidence="1" type="ORF">FAZ19_07380</name>
</gene>
<name>A0A4U0H8G7_9SPHI</name>
<dbReference type="EMBL" id="SUKA01000002">
    <property type="protein sequence ID" value="TJY66732.1"/>
    <property type="molecule type" value="Genomic_DNA"/>
</dbReference>
<accession>A0A4U0H8G7</accession>
<reference evidence="1 2" key="1">
    <citation type="submission" date="2019-04" db="EMBL/GenBank/DDBJ databases">
        <title>Sphingobacterium olei sp. nov., isolated from oil-contaminated soil.</title>
        <authorList>
            <person name="Liu B."/>
        </authorList>
    </citation>
    <scope>NUCLEOTIDE SEQUENCE [LARGE SCALE GENOMIC DNA]</scope>
    <source>
        <strain evidence="1 2">Y3L14</strain>
    </source>
</reference>
<proteinExistence type="predicted"/>
<organism evidence="1 2">
    <name type="scientific">Sphingobacterium alkalisoli</name>
    <dbReference type="NCBI Taxonomy" id="1874115"/>
    <lineage>
        <taxon>Bacteria</taxon>
        <taxon>Pseudomonadati</taxon>
        <taxon>Bacteroidota</taxon>
        <taxon>Sphingobacteriia</taxon>
        <taxon>Sphingobacteriales</taxon>
        <taxon>Sphingobacteriaceae</taxon>
        <taxon>Sphingobacterium</taxon>
    </lineage>
</organism>
<evidence type="ECO:0000313" key="1">
    <source>
        <dbReference type="EMBL" id="TJY66732.1"/>
    </source>
</evidence>
<evidence type="ECO:0000313" key="2">
    <source>
        <dbReference type="Proteomes" id="UP000309872"/>
    </source>
</evidence>
<dbReference type="RefSeq" id="WP_136820081.1">
    <property type="nucleotide sequence ID" value="NZ_BMJX01000002.1"/>
</dbReference>
<protein>
    <submittedName>
        <fullName evidence="1">Uncharacterized protein</fullName>
    </submittedName>
</protein>
<dbReference type="AlphaFoldDB" id="A0A4U0H8G7"/>
<comment type="caution">
    <text evidence="1">The sequence shown here is derived from an EMBL/GenBank/DDBJ whole genome shotgun (WGS) entry which is preliminary data.</text>
</comment>
<sequence>MKDSPCRPEGCSRRVPDLCPPDQDRDWVLEPGRTYVLKYRLIVFDGHMNADSIEKIWKSFSRRGELKIVLS</sequence>
<dbReference type="Proteomes" id="UP000309872">
    <property type="component" value="Unassembled WGS sequence"/>
</dbReference>
<keyword evidence="2" id="KW-1185">Reference proteome</keyword>